<feature type="compositionally biased region" description="Low complexity" evidence="1">
    <location>
        <begin position="19"/>
        <end position="62"/>
    </location>
</feature>
<accession>A0A6A5U4X8</accession>
<protein>
    <submittedName>
        <fullName evidence="2">Uncharacterized protein</fullName>
    </submittedName>
</protein>
<reference evidence="2" key="1">
    <citation type="journal article" date="2020" name="Stud. Mycol.">
        <title>101 Dothideomycetes genomes: a test case for predicting lifestyles and emergence of pathogens.</title>
        <authorList>
            <person name="Haridas S."/>
            <person name="Albert R."/>
            <person name="Binder M."/>
            <person name="Bloem J."/>
            <person name="Labutti K."/>
            <person name="Salamov A."/>
            <person name="Andreopoulos B."/>
            <person name="Baker S."/>
            <person name="Barry K."/>
            <person name="Bills G."/>
            <person name="Bluhm B."/>
            <person name="Cannon C."/>
            <person name="Castanera R."/>
            <person name="Culley D."/>
            <person name="Daum C."/>
            <person name="Ezra D."/>
            <person name="Gonzalez J."/>
            <person name="Henrissat B."/>
            <person name="Kuo A."/>
            <person name="Liang C."/>
            <person name="Lipzen A."/>
            <person name="Lutzoni F."/>
            <person name="Magnuson J."/>
            <person name="Mondo S."/>
            <person name="Nolan M."/>
            <person name="Ohm R."/>
            <person name="Pangilinan J."/>
            <person name="Park H.-J."/>
            <person name="Ramirez L."/>
            <person name="Alfaro M."/>
            <person name="Sun H."/>
            <person name="Tritt A."/>
            <person name="Yoshinaga Y."/>
            <person name="Zwiers L.-H."/>
            <person name="Turgeon B."/>
            <person name="Goodwin S."/>
            <person name="Spatafora J."/>
            <person name="Crous P."/>
            <person name="Grigoriev I."/>
        </authorList>
    </citation>
    <scope>NUCLEOTIDE SEQUENCE</scope>
    <source>
        <strain evidence="2">CBS 675.92</strain>
    </source>
</reference>
<organism evidence="2 3">
    <name type="scientific">Byssothecium circinans</name>
    <dbReference type="NCBI Taxonomy" id="147558"/>
    <lineage>
        <taxon>Eukaryota</taxon>
        <taxon>Fungi</taxon>
        <taxon>Dikarya</taxon>
        <taxon>Ascomycota</taxon>
        <taxon>Pezizomycotina</taxon>
        <taxon>Dothideomycetes</taxon>
        <taxon>Pleosporomycetidae</taxon>
        <taxon>Pleosporales</taxon>
        <taxon>Massarineae</taxon>
        <taxon>Massarinaceae</taxon>
        <taxon>Byssothecium</taxon>
    </lineage>
</organism>
<feature type="region of interest" description="Disordered" evidence="1">
    <location>
        <begin position="1"/>
        <end position="78"/>
    </location>
</feature>
<sequence>MAKQNNQATAGDSYSHQRSASSVSKTSFSSTRHSMEAAPESPTTSKPESESPSPADADAIPPYKDNTYENKDGSGLVRTLSKREYAIEISRMMGKQLVKSVNGKTSVESD</sequence>
<evidence type="ECO:0000313" key="3">
    <source>
        <dbReference type="Proteomes" id="UP000800035"/>
    </source>
</evidence>
<dbReference type="AlphaFoldDB" id="A0A6A5U4X8"/>
<dbReference type="EMBL" id="ML976984">
    <property type="protein sequence ID" value="KAF1959724.1"/>
    <property type="molecule type" value="Genomic_DNA"/>
</dbReference>
<dbReference type="OrthoDB" id="3772124at2759"/>
<dbReference type="Proteomes" id="UP000800035">
    <property type="component" value="Unassembled WGS sequence"/>
</dbReference>
<evidence type="ECO:0000313" key="2">
    <source>
        <dbReference type="EMBL" id="KAF1959724.1"/>
    </source>
</evidence>
<proteinExistence type="predicted"/>
<feature type="compositionally biased region" description="Polar residues" evidence="1">
    <location>
        <begin position="1"/>
        <end position="18"/>
    </location>
</feature>
<name>A0A6A5U4X8_9PLEO</name>
<keyword evidence="3" id="KW-1185">Reference proteome</keyword>
<gene>
    <name evidence="2" type="ORF">CC80DRAFT_489825</name>
</gene>
<evidence type="ECO:0000256" key="1">
    <source>
        <dbReference type="SAM" id="MobiDB-lite"/>
    </source>
</evidence>